<reference evidence="20" key="1">
    <citation type="journal article" date="2016" name="Genome Announc.">
        <title>Genome Sequence of Ustilaginoidea virens IPU010, a Rice Pathogenic Fungus Causing False Smut.</title>
        <authorList>
            <person name="Kumagai T."/>
            <person name="Ishii T."/>
            <person name="Terai G."/>
            <person name="Umemura M."/>
            <person name="Machida M."/>
            <person name="Asai K."/>
        </authorList>
    </citation>
    <scope>NUCLEOTIDE SEQUENCE [LARGE SCALE GENOMIC DNA]</scope>
    <source>
        <strain evidence="20">IPU010</strain>
    </source>
</reference>
<dbReference type="Gene3D" id="3.30.40.10">
    <property type="entry name" value="Zinc/RING finger domain, C3HC4 (zinc finger)"/>
    <property type="match status" value="1"/>
</dbReference>
<protein>
    <recommendedName>
        <fullName evidence="8">Peptidyl-prolyl cis-trans isomerase-like 2</fullName>
        <ecNumber evidence="6">2.3.2.27</ecNumber>
        <ecNumber evidence="7">5.2.1.8</ecNumber>
    </recommendedName>
    <alternativeName>
        <fullName evidence="14">Cyclophilin-60</fullName>
    </alternativeName>
    <alternativeName>
        <fullName evidence="15">Cyclophilin-like protein Cyp-60</fullName>
    </alternativeName>
    <alternativeName>
        <fullName evidence="16">RING-type E3 ubiquitin transferase isomerase-like 2</fullName>
    </alternativeName>
</protein>
<dbReference type="PANTHER" id="PTHR45625:SF1">
    <property type="entry name" value="RING-TYPE E3 UBIQUITIN-PROTEIN LIGASE PPIL2"/>
    <property type="match status" value="1"/>
</dbReference>
<evidence type="ECO:0000256" key="17">
    <source>
        <dbReference type="SAM" id="MobiDB-lite"/>
    </source>
</evidence>
<evidence type="ECO:0000256" key="15">
    <source>
        <dbReference type="ARBA" id="ARBA00030942"/>
    </source>
</evidence>
<reference evidence="21" key="3">
    <citation type="submission" date="2020-03" db="EMBL/GenBank/DDBJ databases">
        <title>A mixture of massive structural variations and highly conserved coding sequences in Ustilaginoidea virens genome.</title>
        <authorList>
            <person name="Zhang K."/>
            <person name="Zhao Z."/>
            <person name="Zhang Z."/>
            <person name="Li Y."/>
            <person name="Hsiang T."/>
            <person name="Sun W."/>
        </authorList>
    </citation>
    <scope>NUCLEOTIDE SEQUENCE</scope>
    <source>
        <strain evidence="21">UV-8b</strain>
    </source>
</reference>
<evidence type="ECO:0000256" key="16">
    <source>
        <dbReference type="ARBA" id="ARBA00033051"/>
    </source>
</evidence>
<dbReference type="CDD" id="cd01923">
    <property type="entry name" value="cyclophilin_RING"/>
    <property type="match status" value="1"/>
</dbReference>
<comment type="similarity">
    <text evidence="5">Belongs to the cyclophilin-type PPIase family. PPIL2 subfamily.</text>
</comment>
<evidence type="ECO:0000256" key="11">
    <source>
        <dbReference type="ARBA" id="ARBA00023110"/>
    </source>
</evidence>
<evidence type="ECO:0000256" key="14">
    <source>
        <dbReference type="ARBA" id="ARBA00030661"/>
    </source>
</evidence>
<dbReference type="HOGENOM" id="CLU_012062_7_0_1"/>
<comment type="catalytic activity">
    <reaction evidence="2">
        <text>[protein]-peptidylproline (omega=180) = [protein]-peptidylproline (omega=0)</text>
        <dbReference type="Rhea" id="RHEA:16237"/>
        <dbReference type="Rhea" id="RHEA-COMP:10747"/>
        <dbReference type="Rhea" id="RHEA-COMP:10748"/>
        <dbReference type="ChEBI" id="CHEBI:83833"/>
        <dbReference type="ChEBI" id="CHEBI:83834"/>
        <dbReference type="EC" id="5.2.1.8"/>
    </reaction>
</comment>
<keyword evidence="10" id="KW-0833">Ubl conjugation pathway</keyword>
<dbReference type="InterPro" id="IPR029000">
    <property type="entry name" value="Cyclophilin-like_dom_sf"/>
</dbReference>
<dbReference type="PANTHER" id="PTHR45625">
    <property type="entry name" value="PEPTIDYL-PROLYL CIS-TRANS ISOMERASE-RELATED"/>
    <property type="match status" value="1"/>
</dbReference>
<accession>A0A063CCL3</accession>
<reference evidence="23" key="2">
    <citation type="journal article" date="2016" name="Genome Announc.">
        <title>Genome sequence of Ustilaginoidea virens IPU010, a rice pathogenic fungus causing false smut.</title>
        <authorList>
            <person name="Kumagai T."/>
            <person name="Ishii T."/>
            <person name="Terai G."/>
            <person name="Umemura M."/>
            <person name="Machida M."/>
            <person name="Asai K."/>
        </authorList>
    </citation>
    <scope>NUCLEOTIDE SEQUENCE [LARGE SCALE GENOMIC DNA]</scope>
    <source>
        <strain evidence="23">IPU010</strain>
    </source>
</reference>
<evidence type="ECO:0000256" key="9">
    <source>
        <dbReference type="ARBA" id="ARBA00022679"/>
    </source>
</evidence>
<evidence type="ECO:0000313" key="20">
    <source>
        <dbReference type="EMBL" id="GAO16447.1"/>
    </source>
</evidence>
<gene>
    <name evidence="21" type="ORF">UV8b_06377</name>
    <name evidence="20" type="ORF">UVI_02048070</name>
</gene>
<dbReference type="STRING" id="1159556.A0A063CCL3"/>
<sequence>MGKGTDKLYITHSEWSSSDAYSASTGAHASARHASDGTAFRRLPFNFCAASLQPFKNPVCTPDGVIFDVEVIGAWLDKHPNQNPVNGEPLNKKDLLRLNFTRNSNSDSLGAGLGDGRGDFIDPVTYKILTDNTHVVAIRHGTYANVFAWETVERMNIKAKMWKDLLDDQAFTRADIITLQDPQNAASRNLEQFKYLKDGQGAQLSKAQEGERDTTTLNAAALGSMGDKMLKAKGAVERARRMREAGGDVNRNSTTLAKSTAHQPSNSSSKSVVAVPHSSTRNKSLPANAAAYTTGKAAASFTSTGLTPETSGERALLTEEDFMLKPKRVKTKGYARMETNLGDLTIELHTDTAPKAVWNFVRLARKGYYKGVAFHRNIANFMIQGGDPSGTGKGGSSIWGKYFDDEIDGPLTHNSRGILSMANKGKNTNSSQFFFTYKATPHLDRKHTIFGLVVDGKEVLTKMEAVQTDESNRPVASIFIKDIVVFVDPFEVFQREKKEQERKDKENEEARRKGGTDDDRITWTGKRIRGDSAVGSAEGKESVGKYLMGTAPVGATDEVLEEARDEPAGKKLKGTGGFGNFDSW</sequence>
<dbReference type="SUPFAM" id="SSF57850">
    <property type="entry name" value="RING/U-box"/>
    <property type="match status" value="1"/>
</dbReference>
<dbReference type="FunFam" id="3.30.40.10:FF:000079">
    <property type="entry name" value="Peptidyl-prolyl cis-trans isomerase 2"/>
    <property type="match status" value="1"/>
</dbReference>
<dbReference type="FunFam" id="2.40.100.10:FF:000014">
    <property type="entry name" value="Peptidyl-prolyl cis-trans isomerase cyp65"/>
    <property type="match status" value="1"/>
</dbReference>
<evidence type="ECO:0000259" key="19">
    <source>
        <dbReference type="PROSITE" id="PS51698"/>
    </source>
</evidence>
<evidence type="ECO:0000256" key="2">
    <source>
        <dbReference type="ARBA" id="ARBA00000971"/>
    </source>
</evidence>
<dbReference type="GO" id="GO:0003755">
    <property type="term" value="F:peptidyl-prolyl cis-trans isomerase activity"/>
    <property type="evidence" value="ECO:0007669"/>
    <property type="project" value="UniProtKB-KW"/>
</dbReference>
<dbReference type="Proteomes" id="UP000054053">
    <property type="component" value="Unassembled WGS sequence"/>
</dbReference>
<keyword evidence="13" id="KW-0539">Nucleus</keyword>
<dbReference type="GO" id="GO:0071013">
    <property type="term" value="C:catalytic step 2 spliceosome"/>
    <property type="evidence" value="ECO:0007669"/>
    <property type="project" value="TreeGrafter"/>
</dbReference>
<dbReference type="PROSITE" id="PS51698">
    <property type="entry name" value="U_BOX"/>
    <property type="match status" value="1"/>
</dbReference>
<evidence type="ECO:0000256" key="5">
    <source>
        <dbReference type="ARBA" id="ARBA00007930"/>
    </source>
</evidence>
<evidence type="ECO:0000313" key="23">
    <source>
        <dbReference type="Proteomes" id="UP000054053"/>
    </source>
</evidence>
<comment type="function">
    <text evidence="3">May catalyze the cis-trans isomerization of proline imidic peptide bonds in oligopeptides thereby assisting the folding of proteins. May also function as a chaperone, playing a role in intracellular transport of proteins. May also have a protein ubiquitin ligase activity acting as an E3 ubiquitin protein ligase or as a ubiquitin-ubiquitin ligase promoting elongation of ubiquitin chains on proteins.</text>
</comment>
<feature type="compositionally biased region" description="Gly residues" evidence="17">
    <location>
        <begin position="574"/>
        <end position="584"/>
    </location>
</feature>
<feature type="region of interest" description="Disordered" evidence="17">
    <location>
        <begin position="562"/>
        <end position="584"/>
    </location>
</feature>
<feature type="region of interest" description="Disordered" evidence="17">
    <location>
        <begin position="237"/>
        <end position="288"/>
    </location>
</feature>
<dbReference type="PRINTS" id="PR00153">
    <property type="entry name" value="CSAPPISMRASE"/>
</dbReference>
<dbReference type="CDD" id="cd16663">
    <property type="entry name" value="RING-Ubox_PPIL2"/>
    <property type="match status" value="1"/>
</dbReference>
<feature type="domain" description="U-box" evidence="19">
    <location>
        <begin position="41"/>
        <end position="115"/>
    </location>
</feature>
<comment type="catalytic activity">
    <reaction evidence="1">
        <text>S-ubiquitinyl-[E2 ubiquitin-conjugating enzyme]-L-cysteine + [acceptor protein]-L-lysine = [E2 ubiquitin-conjugating enzyme]-L-cysteine + N(6)-ubiquitinyl-[acceptor protein]-L-lysine.</text>
        <dbReference type="EC" id="2.3.2.27"/>
    </reaction>
</comment>
<feature type="compositionally biased region" description="Basic and acidic residues" evidence="17">
    <location>
        <begin position="497"/>
        <end position="521"/>
    </location>
</feature>
<feature type="region of interest" description="Disordered" evidence="17">
    <location>
        <begin position="497"/>
        <end position="541"/>
    </location>
</feature>
<dbReference type="GO" id="GO:0061630">
    <property type="term" value="F:ubiquitin protein ligase activity"/>
    <property type="evidence" value="ECO:0007669"/>
    <property type="project" value="UniProtKB-EC"/>
</dbReference>
<organism evidence="20 23">
    <name type="scientific">Ustilaginoidea virens</name>
    <name type="common">Rice false smut fungus</name>
    <name type="synonym">Villosiclava virens</name>
    <dbReference type="NCBI Taxonomy" id="1159556"/>
    <lineage>
        <taxon>Eukaryota</taxon>
        <taxon>Fungi</taxon>
        <taxon>Dikarya</taxon>
        <taxon>Ascomycota</taxon>
        <taxon>Pezizomycotina</taxon>
        <taxon>Sordariomycetes</taxon>
        <taxon>Hypocreomycetidae</taxon>
        <taxon>Hypocreales</taxon>
        <taxon>Clavicipitaceae</taxon>
        <taxon>Ustilaginoidea</taxon>
    </lineage>
</organism>
<dbReference type="GO" id="GO:0000209">
    <property type="term" value="P:protein polyubiquitination"/>
    <property type="evidence" value="ECO:0007669"/>
    <property type="project" value="TreeGrafter"/>
</dbReference>
<feature type="compositionally biased region" description="Polar residues" evidence="17">
    <location>
        <begin position="250"/>
        <end position="285"/>
    </location>
</feature>
<keyword evidence="9" id="KW-0808">Transferase</keyword>
<evidence type="ECO:0000256" key="4">
    <source>
        <dbReference type="ARBA" id="ARBA00004123"/>
    </source>
</evidence>
<feature type="compositionally biased region" description="Basic and acidic residues" evidence="17">
    <location>
        <begin position="237"/>
        <end position="246"/>
    </location>
</feature>
<comment type="subcellular location">
    <subcellularLocation>
        <location evidence="4">Nucleus</location>
    </subcellularLocation>
</comment>
<evidence type="ECO:0000259" key="18">
    <source>
        <dbReference type="PROSITE" id="PS50072"/>
    </source>
</evidence>
<dbReference type="EC" id="2.3.2.27" evidence="6"/>
<keyword evidence="12" id="KW-0413">Isomerase</keyword>
<evidence type="ECO:0000256" key="13">
    <source>
        <dbReference type="ARBA" id="ARBA00023242"/>
    </source>
</evidence>
<evidence type="ECO:0000313" key="22">
    <source>
        <dbReference type="Proteomes" id="UP000027002"/>
    </source>
</evidence>
<evidence type="ECO:0000256" key="7">
    <source>
        <dbReference type="ARBA" id="ARBA00013194"/>
    </source>
</evidence>
<dbReference type="EMBL" id="BBTG02000032">
    <property type="protein sequence ID" value="GAO16447.1"/>
    <property type="molecule type" value="Genomic_DNA"/>
</dbReference>
<dbReference type="InterPro" id="IPR044666">
    <property type="entry name" value="Cyclophilin_A-like"/>
</dbReference>
<dbReference type="InterPro" id="IPR013083">
    <property type="entry name" value="Znf_RING/FYVE/PHD"/>
</dbReference>
<evidence type="ECO:0000256" key="1">
    <source>
        <dbReference type="ARBA" id="ARBA00000900"/>
    </source>
</evidence>
<dbReference type="Pfam" id="PF00160">
    <property type="entry name" value="Pro_isomerase"/>
    <property type="match status" value="1"/>
</dbReference>
<dbReference type="GeneID" id="66067154"/>
<dbReference type="Pfam" id="PF04564">
    <property type="entry name" value="U-box"/>
    <property type="match status" value="1"/>
</dbReference>
<dbReference type="EMBL" id="CP072757">
    <property type="protein sequence ID" value="QUC22136.1"/>
    <property type="molecule type" value="Genomic_DNA"/>
</dbReference>
<dbReference type="SUPFAM" id="SSF50891">
    <property type="entry name" value="Cyclophilin-like"/>
    <property type="match status" value="1"/>
</dbReference>
<evidence type="ECO:0000256" key="10">
    <source>
        <dbReference type="ARBA" id="ARBA00022786"/>
    </source>
</evidence>
<evidence type="ECO:0000256" key="3">
    <source>
        <dbReference type="ARBA" id="ARBA00003697"/>
    </source>
</evidence>
<dbReference type="OrthoDB" id="407558at2759"/>
<dbReference type="PROSITE" id="PS50072">
    <property type="entry name" value="CSA_PPIASE_2"/>
    <property type="match status" value="1"/>
</dbReference>
<dbReference type="PROSITE" id="PS00170">
    <property type="entry name" value="CSA_PPIASE_1"/>
    <property type="match status" value="1"/>
</dbReference>
<evidence type="ECO:0000313" key="21">
    <source>
        <dbReference type="EMBL" id="QUC22136.1"/>
    </source>
</evidence>
<name>A0A063CCL3_USTVR</name>
<dbReference type="Proteomes" id="UP000027002">
    <property type="component" value="Chromosome 5"/>
</dbReference>
<keyword evidence="22" id="KW-1185">Reference proteome</keyword>
<dbReference type="GO" id="GO:0006457">
    <property type="term" value="P:protein folding"/>
    <property type="evidence" value="ECO:0007669"/>
    <property type="project" value="InterPro"/>
</dbReference>
<evidence type="ECO:0000256" key="6">
    <source>
        <dbReference type="ARBA" id="ARBA00012483"/>
    </source>
</evidence>
<dbReference type="KEGG" id="uvi:66067154"/>
<dbReference type="InterPro" id="IPR003613">
    <property type="entry name" value="Ubox_domain"/>
</dbReference>
<proteinExistence type="inferred from homology"/>
<dbReference type="SMART" id="SM00504">
    <property type="entry name" value="Ubox"/>
    <property type="match status" value="1"/>
</dbReference>
<keyword evidence="11" id="KW-0697">Rotamase</keyword>
<dbReference type="Gene3D" id="2.40.100.10">
    <property type="entry name" value="Cyclophilin-like"/>
    <property type="match status" value="1"/>
</dbReference>
<evidence type="ECO:0000256" key="8">
    <source>
        <dbReference type="ARBA" id="ARBA00020592"/>
    </source>
</evidence>
<dbReference type="AlphaFoldDB" id="A0A063CCL3"/>
<dbReference type="RefSeq" id="XP_042999809.1">
    <property type="nucleotide sequence ID" value="XM_043143874.1"/>
</dbReference>
<evidence type="ECO:0000256" key="12">
    <source>
        <dbReference type="ARBA" id="ARBA00023235"/>
    </source>
</evidence>
<dbReference type="InterPro" id="IPR026951">
    <property type="entry name" value="PPIL2_U-box_dom"/>
</dbReference>
<dbReference type="InterPro" id="IPR002130">
    <property type="entry name" value="Cyclophilin-type_PPIase_dom"/>
</dbReference>
<dbReference type="InterPro" id="IPR020892">
    <property type="entry name" value="Cyclophilin-type_PPIase_CS"/>
</dbReference>
<dbReference type="EC" id="5.2.1.8" evidence="7"/>
<feature type="domain" description="PPIase cyclophilin-type" evidence="18">
    <location>
        <begin position="338"/>
        <end position="485"/>
    </location>
</feature>